<evidence type="ECO:0000256" key="1">
    <source>
        <dbReference type="SAM" id="MobiDB-lite"/>
    </source>
</evidence>
<dbReference type="AlphaFoldDB" id="A0A5B7FZL0"/>
<reference evidence="2 3" key="1">
    <citation type="submission" date="2019-05" db="EMBL/GenBank/DDBJ databases">
        <title>Another draft genome of Portunus trituberculatus and its Hox gene families provides insights of decapod evolution.</title>
        <authorList>
            <person name="Jeong J.-H."/>
            <person name="Song I."/>
            <person name="Kim S."/>
            <person name="Choi T."/>
            <person name="Kim D."/>
            <person name="Ryu S."/>
            <person name="Kim W."/>
        </authorList>
    </citation>
    <scope>NUCLEOTIDE SEQUENCE [LARGE SCALE GENOMIC DNA]</scope>
    <source>
        <tissue evidence="2">Muscle</tissue>
    </source>
</reference>
<name>A0A5B7FZL0_PORTR</name>
<accession>A0A5B7FZL0</accession>
<feature type="region of interest" description="Disordered" evidence="1">
    <location>
        <begin position="66"/>
        <end position="85"/>
    </location>
</feature>
<dbReference type="Proteomes" id="UP000324222">
    <property type="component" value="Unassembled WGS sequence"/>
</dbReference>
<organism evidence="2 3">
    <name type="scientific">Portunus trituberculatus</name>
    <name type="common">Swimming crab</name>
    <name type="synonym">Neptunus trituberculatus</name>
    <dbReference type="NCBI Taxonomy" id="210409"/>
    <lineage>
        <taxon>Eukaryota</taxon>
        <taxon>Metazoa</taxon>
        <taxon>Ecdysozoa</taxon>
        <taxon>Arthropoda</taxon>
        <taxon>Crustacea</taxon>
        <taxon>Multicrustacea</taxon>
        <taxon>Malacostraca</taxon>
        <taxon>Eumalacostraca</taxon>
        <taxon>Eucarida</taxon>
        <taxon>Decapoda</taxon>
        <taxon>Pleocyemata</taxon>
        <taxon>Brachyura</taxon>
        <taxon>Eubrachyura</taxon>
        <taxon>Portunoidea</taxon>
        <taxon>Portunidae</taxon>
        <taxon>Portuninae</taxon>
        <taxon>Portunus</taxon>
    </lineage>
</organism>
<dbReference type="EMBL" id="VSRR010009705">
    <property type="protein sequence ID" value="MPC50745.1"/>
    <property type="molecule type" value="Genomic_DNA"/>
</dbReference>
<proteinExistence type="predicted"/>
<keyword evidence="3" id="KW-1185">Reference proteome</keyword>
<sequence>MYSPSLTDLLGRTLSCQAAWAARASQATTTAHTTVGSMAILMLLTARLPCQKTRCHTVQAVMQARQTRHLPEDTRSEGCPLTAVL</sequence>
<evidence type="ECO:0000313" key="2">
    <source>
        <dbReference type="EMBL" id="MPC50745.1"/>
    </source>
</evidence>
<comment type="caution">
    <text evidence="2">The sequence shown here is derived from an EMBL/GenBank/DDBJ whole genome shotgun (WGS) entry which is preliminary data.</text>
</comment>
<protein>
    <submittedName>
        <fullName evidence="2">Uncharacterized protein</fullName>
    </submittedName>
</protein>
<gene>
    <name evidence="2" type="ORF">E2C01_044574</name>
</gene>
<evidence type="ECO:0000313" key="3">
    <source>
        <dbReference type="Proteomes" id="UP000324222"/>
    </source>
</evidence>